<sequence length="104" mass="10995">MVDTGVNQSSWNTITRDVSTSTTGIGKLSDMRFSHTDLTPFTTFNDVLEHFNKSIVTLKNFTSSDALKMEQAGQNKIDDDTQEAGAIAAGAIASGAIASGGLRP</sequence>
<organism evidence="1 2">
    <name type="scientific">Streptococcus oralis</name>
    <dbReference type="NCBI Taxonomy" id="1303"/>
    <lineage>
        <taxon>Bacteria</taxon>
        <taxon>Bacillati</taxon>
        <taxon>Bacillota</taxon>
        <taxon>Bacilli</taxon>
        <taxon>Lactobacillales</taxon>
        <taxon>Streptococcaceae</taxon>
        <taxon>Streptococcus</taxon>
    </lineage>
</organism>
<dbReference type="PATRIC" id="fig|1303.83.peg.1884"/>
<protein>
    <recommendedName>
        <fullName evidence="3">Variable surface protein mvspG</fullName>
    </recommendedName>
</protein>
<comment type="caution">
    <text evidence="1">The sequence shown here is derived from an EMBL/GenBank/DDBJ whole genome shotgun (WGS) entry which is preliminary data.</text>
</comment>
<gene>
    <name evidence="1" type="ORF">SORDD30_01808</name>
</gene>
<name>A0A139Q4K3_STROR</name>
<dbReference type="EMBL" id="LQRP01000050">
    <property type="protein sequence ID" value="KXT97152.1"/>
    <property type="molecule type" value="Genomic_DNA"/>
</dbReference>
<evidence type="ECO:0000313" key="1">
    <source>
        <dbReference type="EMBL" id="KXT97152.1"/>
    </source>
</evidence>
<dbReference type="AlphaFoldDB" id="A0A139Q4K3"/>
<dbReference type="RefSeq" id="WP_061421778.1">
    <property type="nucleotide sequence ID" value="NZ_KQ970372.1"/>
</dbReference>
<reference evidence="1 2" key="1">
    <citation type="submission" date="2016-01" db="EMBL/GenBank/DDBJ databases">
        <title>Highly variable Streptococcus oralis are common among viridans streptococci isolated from primates.</title>
        <authorList>
            <person name="Denapaite D."/>
            <person name="Rieger M."/>
            <person name="Koendgen S."/>
            <person name="Brueckner R."/>
            <person name="Ochigava I."/>
            <person name="Kappeler P."/>
            <person name="Maetz-Rensing K."/>
            <person name="Leendertz F."/>
            <person name="Hakenbeck R."/>
        </authorList>
    </citation>
    <scope>NUCLEOTIDE SEQUENCE [LARGE SCALE GENOMIC DNA]</scope>
    <source>
        <strain evidence="1 2">DD30</strain>
    </source>
</reference>
<accession>A0A139Q4K3</accession>
<proteinExistence type="predicted"/>
<dbReference type="Proteomes" id="UP000070220">
    <property type="component" value="Unassembled WGS sequence"/>
</dbReference>
<evidence type="ECO:0008006" key="3">
    <source>
        <dbReference type="Google" id="ProtNLM"/>
    </source>
</evidence>
<evidence type="ECO:0000313" key="2">
    <source>
        <dbReference type="Proteomes" id="UP000070220"/>
    </source>
</evidence>